<feature type="domain" description="N-acetyltransferase" evidence="1">
    <location>
        <begin position="12"/>
        <end position="166"/>
    </location>
</feature>
<dbReference type="EMBL" id="JACCBU010000001">
    <property type="protein sequence ID" value="NYE75058.1"/>
    <property type="molecule type" value="Genomic_DNA"/>
</dbReference>
<evidence type="ECO:0000313" key="2">
    <source>
        <dbReference type="EMBL" id="NYE75058.1"/>
    </source>
</evidence>
<dbReference type="InterPro" id="IPR016181">
    <property type="entry name" value="Acyl_CoA_acyltransferase"/>
</dbReference>
<dbReference type="SUPFAM" id="SSF55729">
    <property type="entry name" value="Acyl-CoA N-acyltransferases (Nat)"/>
    <property type="match status" value="1"/>
</dbReference>
<organism evidence="2 3">
    <name type="scientific">Microlunatus parietis</name>
    <dbReference type="NCBI Taxonomy" id="682979"/>
    <lineage>
        <taxon>Bacteria</taxon>
        <taxon>Bacillati</taxon>
        <taxon>Actinomycetota</taxon>
        <taxon>Actinomycetes</taxon>
        <taxon>Propionibacteriales</taxon>
        <taxon>Propionibacteriaceae</taxon>
        <taxon>Microlunatus</taxon>
    </lineage>
</organism>
<dbReference type="Proteomes" id="UP000569914">
    <property type="component" value="Unassembled WGS sequence"/>
</dbReference>
<dbReference type="Pfam" id="PF13302">
    <property type="entry name" value="Acetyltransf_3"/>
    <property type="match status" value="1"/>
</dbReference>
<keyword evidence="2" id="KW-0808">Transferase</keyword>
<comment type="caution">
    <text evidence="2">The sequence shown here is derived from an EMBL/GenBank/DDBJ whole genome shotgun (WGS) entry which is preliminary data.</text>
</comment>
<reference evidence="2 3" key="1">
    <citation type="submission" date="2020-07" db="EMBL/GenBank/DDBJ databases">
        <title>Sequencing the genomes of 1000 actinobacteria strains.</title>
        <authorList>
            <person name="Klenk H.-P."/>
        </authorList>
    </citation>
    <scope>NUCLEOTIDE SEQUENCE [LARGE SCALE GENOMIC DNA]</scope>
    <source>
        <strain evidence="2 3">DSM 22083</strain>
    </source>
</reference>
<name>A0A7Y9LFP4_9ACTN</name>
<accession>A0A7Y9LFP4</accession>
<keyword evidence="3" id="KW-1185">Reference proteome</keyword>
<proteinExistence type="predicted"/>
<evidence type="ECO:0000313" key="3">
    <source>
        <dbReference type="Proteomes" id="UP000569914"/>
    </source>
</evidence>
<dbReference type="PROSITE" id="PS51186">
    <property type="entry name" value="GNAT"/>
    <property type="match status" value="1"/>
</dbReference>
<evidence type="ECO:0000259" key="1">
    <source>
        <dbReference type="PROSITE" id="PS51186"/>
    </source>
</evidence>
<dbReference type="InterPro" id="IPR000182">
    <property type="entry name" value="GNAT_dom"/>
</dbReference>
<dbReference type="GO" id="GO:0016747">
    <property type="term" value="F:acyltransferase activity, transferring groups other than amino-acyl groups"/>
    <property type="evidence" value="ECO:0007669"/>
    <property type="project" value="InterPro"/>
</dbReference>
<dbReference type="PANTHER" id="PTHR43792:SF1">
    <property type="entry name" value="N-ACETYLTRANSFERASE DOMAIN-CONTAINING PROTEIN"/>
    <property type="match status" value="1"/>
</dbReference>
<dbReference type="InterPro" id="IPR051531">
    <property type="entry name" value="N-acetyltransferase"/>
</dbReference>
<dbReference type="AlphaFoldDB" id="A0A7Y9LFP4"/>
<gene>
    <name evidence="2" type="ORF">BKA15_006387</name>
</gene>
<sequence length="166" mass="18013">MTGFPALRTRRLTLRPVVPEDAEAMVAVLADPLLYTFTGGSPPDLDQLRDRYRRLAGGRSPDGAERWLNWIVRLDEVPIGVVQATVRPAAGEADVAWEIGTAWQGRGYASEAAAGLVDWLLADGVRVVGAYVHPEHVASQRVAARAGLSRTEATVDGEQRWVRTAS</sequence>
<dbReference type="RefSeq" id="WP_312879580.1">
    <property type="nucleotide sequence ID" value="NZ_JACCBU010000001.1"/>
</dbReference>
<dbReference type="Gene3D" id="3.40.630.30">
    <property type="match status" value="1"/>
</dbReference>
<protein>
    <submittedName>
        <fullName evidence="2">RimJ/RimL family protein N-acetyltransferase</fullName>
    </submittedName>
</protein>
<dbReference type="PANTHER" id="PTHR43792">
    <property type="entry name" value="GNAT FAMILY, PUTATIVE (AFU_ORTHOLOGUE AFUA_3G00765)-RELATED-RELATED"/>
    <property type="match status" value="1"/>
</dbReference>